<keyword evidence="3" id="KW-1185">Reference proteome</keyword>
<feature type="compositionally biased region" description="Polar residues" evidence="1">
    <location>
        <begin position="405"/>
        <end position="417"/>
    </location>
</feature>
<evidence type="ECO:0000313" key="2">
    <source>
        <dbReference type="EMBL" id="SCL49236.1"/>
    </source>
</evidence>
<proteinExistence type="predicted"/>
<name>A0A1C6U5A5_9ACTN</name>
<gene>
    <name evidence="2" type="ORF">GA0070617_1119</name>
</gene>
<accession>A0A1C6U5A5</accession>
<sequence>MPPRPTGTPVEPTPPTGVPRQPTRPTGIPVDPTPRAETANAWTDEQWIAFTRHYLAAHAEGRLRGDRAHWLMTPQDRWALRALRGWVDPKSKDWLGPARMPAAIRQRLEDNGLLPAGTAVFARYYTHRYEYSSAAYAAAGKAHLARYSAPPPPTATAAQPSPADRPRDKSARAPAPHGHGPAEAGESSRQGGDGPAQAGRGAVPAGESSRQGGQGSRPDSRGPTNISIQGTVVYPRTVSHAWNSENGIRRVERQSMSIDIRDRLERPHLHDIDDHQLRTWIAAGWQPRNVPPDSDFALRYDWAKNTMQVPAQPDRPETFVPSPHRPTTYVTLGTPDAPPPYQQTRPPTPRLPQPRDADNQPLTLPAYAFNAPTGQQNPESTQGTPPDYPRRQPPALTAPTPTSTFQVDQAANLQSPQHGAAGSATVAPSSAPSRPTSPASLPRPGTARSGRT</sequence>
<protein>
    <submittedName>
        <fullName evidence="2">Uncharacterized protein</fullName>
    </submittedName>
</protein>
<feature type="compositionally biased region" description="Low complexity" evidence="1">
    <location>
        <begin position="173"/>
        <end position="185"/>
    </location>
</feature>
<organism evidence="2 3">
    <name type="scientific">Micromonospora yangpuensis</name>
    <dbReference type="NCBI Taxonomy" id="683228"/>
    <lineage>
        <taxon>Bacteria</taxon>
        <taxon>Bacillati</taxon>
        <taxon>Actinomycetota</taxon>
        <taxon>Actinomycetes</taxon>
        <taxon>Micromonosporales</taxon>
        <taxon>Micromonosporaceae</taxon>
        <taxon>Micromonospora</taxon>
    </lineage>
</organism>
<feature type="region of interest" description="Disordered" evidence="1">
    <location>
        <begin position="307"/>
        <end position="452"/>
    </location>
</feature>
<feature type="compositionally biased region" description="Low complexity" evidence="1">
    <location>
        <begin position="393"/>
        <end position="404"/>
    </location>
</feature>
<evidence type="ECO:0000313" key="3">
    <source>
        <dbReference type="Proteomes" id="UP000198937"/>
    </source>
</evidence>
<feature type="compositionally biased region" description="Pro residues" evidence="1">
    <location>
        <begin position="1"/>
        <end position="17"/>
    </location>
</feature>
<dbReference type="Proteomes" id="UP000198937">
    <property type="component" value="Unassembled WGS sequence"/>
</dbReference>
<dbReference type="EMBL" id="FMIA01000002">
    <property type="protein sequence ID" value="SCL49236.1"/>
    <property type="molecule type" value="Genomic_DNA"/>
</dbReference>
<dbReference type="RefSeq" id="WP_091434553.1">
    <property type="nucleotide sequence ID" value="NZ_BMMJ01000001.1"/>
</dbReference>
<feature type="compositionally biased region" description="Pro residues" evidence="1">
    <location>
        <begin position="336"/>
        <end position="352"/>
    </location>
</feature>
<feature type="compositionally biased region" description="Low complexity" evidence="1">
    <location>
        <begin position="419"/>
        <end position="444"/>
    </location>
</feature>
<dbReference type="AlphaFoldDB" id="A0A1C6U5A5"/>
<feature type="region of interest" description="Disordered" evidence="1">
    <location>
        <begin position="147"/>
        <end position="232"/>
    </location>
</feature>
<evidence type="ECO:0000256" key="1">
    <source>
        <dbReference type="SAM" id="MobiDB-lite"/>
    </source>
</evidence>
<reference evidence="2 3" key="1">
    <citation type="submission" date="2016-06" db="EMBL/GenBank/DDBJ databases">
        <authorList>
            <person name="Kjaerup R.B."/>
            <person name="Dalgaard T.S."/>
            <person name="Juul-Madsen H.R."/>
        </authorList>
    </citation>
    <scope>NUCLEOTIDE SEQUENCE [LARGE SCALE GENOMIC DNA]</scope>
    <source>
        <strain evidence="2 3">DSM 45577</strain>
    </source>
</reference>
<dbReference type="STRING" id="683228.GA0070617_1119"/>
<feature type="compositionally biased region" description="Polar residues" evidence="1">
    <location>
        <begin position="372"/>
        <end position="384"/>
    </location>
</feature>
<feature type="region of interest" description="Disordered" evidence="1">
    <location>
        <begin position="1"/>
        <end position="36"/>
    </location>
</feature>